<feature type="compositionally biased region" description="Basic and acidic residues" evidence="1">
    <location>
        <begin position="92"/>
        <end position="106"/>
    </location>
</feature>
<evidence type="ECO:0000313" key="3">
    <source>
        <dbReference type="Proteomes" id="UP000237682"/>
    </source>
</evidence>
<organism evidence="2 3">
    <name type="scientific">Labrys okinawensis</name>
    <dbReference type="NCBI Taxonomy" id="346911"/>
    <lineage>
        <taxon>Bacteria</taxon>
        <taxon>Pseudomonadati</taxon>
        <taxon>Pseudomonadota</taxon>
        <taxon>Alphaproteobacteria</taxon>
        <taxon>Hyphomicrobiales</taxon>
        <taxon>Xanthobacteraceae</taxon>
        <taxon>Labrys</taxon>
    </lineage>
</organism>
<keyword evidence="2" id="KW-0238">DNA-binding</keyword>
<dbReference type="InterPro" id="IPR045468">
    <property type="entry name" value="DUF6496"/>
</dbReference>
<proteinExistence type="predicted"/>
<sequence>MPNRKTIEKARKDEREGKSPSTQAGEHGARSAKQAIAIGLSEARRAGVDLPPPKKGKVKESTRKSAEYAYEVGQGERVPRRRPRVSKAVSEVLEHEPKDSASHEALSRQAKRAASRRTAGERSKAAEKAAETKGGSGRSAAARKAARTKGPRGRKEAARKAAETRAHHS</sequence>
<feature type="compositionally biased region" description="Basic and acidic residues" evidence="1">
    <location>
        <begin position="118"/>
        <end position="131"/>
    </location>
</feature>
<reference evidence="2 3" key="1">
    <citation type="submission" date="2018-02" db="EMBL/GenBank/DDBJ databases">
        <title>Whole genome sequencing of endophytic bacterium.</title>
        <authorList>
            <person name="Eedara R."/>
            <person name="Podile A.R."/>
        </authorList>
    </citation>
    <scope>NUCLEOTIDE SEQUENCE [LARGE SCALE GENOMIC DNA]</scope>
    <source>
        <strain evidence="2 3">RP1T</strain>
    </source>
</reference>
<dbReference type="OrthoDB" id="21644at2"/>
<dbReference type="Proteomes" id="UP000237682">
    <property type="component" value="Unassembled WGS sequence"/>
</dbReference>
<dbReference type="AlphaFoldDB" id="A0A2S9QIJ4"/>
<dbReference type="RefSeq" id="WP_105860121.1">
    <property type="nucleotide sequence ID" value="NZ_PUEJ01000001.1"/>
</dbReference>
<evidence type="ECO:0000313" key="2">
    <source>
        <dbReference type="EMBL" id="PRH89155.1"/>
    </source>
</evidence>
<dbReference type="Pfam" id="PF20106">
    <property type="entry name" value="DUF6496"/>
    <property type="match status" value="1"/>
</dbReference>
<comment type="caution">
    <text evidence="2">The sequence shown here is derived from an EMBL/GenBank/DDBJ whole genome shotgun (WGS) entry which is preliminary data.</text>
</comment>
<feature type="region of interest" description="Disordered" evidence="1">
    <location>
        <begin position="1"/>
        <end position="169"/>
    </location>
</feature>
<feature type="compositionally biased region" description="Basic and acidic residues" evidence="1">
    <location>
        <begin position="1"/>
        <end position="18"/>
    </location>
</feature>
<gene>
    <name evidence="2" type="ORF">C5L14_00750</name>
</gene>
<evidence type="ECO:0000256" key="1">
    <source>
        <dbReference type="SAM" id="MobiDB-lite"/>
    </source>
</evidence>
<keyword evidence="3" id="KW-1185">Reference proteome</keyword>
<protein>
    <submittedName>
        <fullName evidence="2">DNA-binding protein</fullName>
    </submittedName>
</protein>
<accession>A0A2S9QIJ4</accession>
<dbReference type="GO" id="GO:0003677">
    <property type="term" value="F:DNA binding"/>
    <property type="evidence" value="ECO:0007669"/>
    <property type="project" value="UniProtKB-KW"/>
</dbReference>
<name>A0A2S9QIJ4_9HYPH</name>
<dbReference type="EMBL" id="PUEJ01000001">
    <property type="protein sequence ID" value="PRH89155.1"/>
    <property type="molecule type" value="Genomic_DNA"/>
</dbReference>
<feature type="compositionally biased region" description="Basic and acidic residues" evidence="1">
    <location>
        <begin position="153"/>
        <end position="169"/>
    </location>
</feature>